<evidence type="ECO:0000313" key="2">
    <source>
        <dbReference type="EMBL" id="WML87143.1"/>
    </source>
</evidence>
<gene>
    <name evidence="1" type="ORF">RCC75_13545</name>
    <name evidence="2" type="ORF">RCG00_02020</name>
</gene>
<sequence length="70" mass="7639">MGSDTATTKEPGKFPAFLCLPFLNANKTGIFPYLHQSSANLVQSDAVDLPLKHKRRGVCVGFAVHLFVVH</sequence>
<proteinExistence type="predicted"/>
<dbReference type="Proteomes" id="UP001223336">
    <property type="component" value="Unassembled WGS sequence"/>
</dbReference>
<dbReference type="Proteomes" id="UP001229862">
    <property type="component" value="Chromosome"/>
</dbReference>
<evidence type="ECO:0000313" key="1">
    <source>
        <dbReference type="EMBL" id="MDQ5769560.1"/>
    </source>
</evidence>
<evidence type="ECO:0000313" key="3">
    <source>
        <dbReference type="Proteomes" id="UP001223336"/>
    </source>
</evidence>
<keyword evidence="3" id="KW-1185">Reference proteome</keyword>
<dbReference type="EMBL" id="CP133217">
    <property type="protein sequence ID" value="WML87143.1"/>
    <property type="molecule type" value="Genomic_DNA"/>
</dbReference>
<dbReference type="AlphaFoldDB" id="A0AA51QXD3"/>
<accession>A0AA51QXD3</accession>
<reference evidence="2 3" key="1">
    <citation type="submission" date="2023-08" db="EMBL/GenBank/DDBJ databases">
        <title>New molecular markers tilS and rpoB for phylogenetic and monitoring studies of the genus Thiothrix biodiversity.</title>
        <authorList>
            <person name="Ravin N.V."/>
            <person name="Smolyakov D."/>
            <person name="Markov N.D."/>
            <person name="Beletsky A.V."/>
            <person name="Mardanov A.V."/>
            <person name="Rudenko T.S."/>
            <person name="Grabovich M.Y."/>
        </authorList>
    </citation>
    <scope>NUCLEOTIDE SEQUENCE</scope>
    <source>
        <strain evidence="2">DNT52</strain>
        <strain evidence="1 3">H33</strain>
    </source>
</reference>
<name>A0AA51QXD3_9GAMM</name>
<dbReference type="EMBL" id="JAVFKN010000018">
    <property type="protein sequence ID" value="MDQ5769560.1"/>
    <property type="molecule type" value="Genomic_DNA"/>
</dbReference>
<organism evidence="2">
    <name type="scientific">Thiothrix subterranea</name>
    <dbReference type="NCBI Taxonomy" id="2735563"/>
    <lineage>
        <taxon>Bacteria</taxon>
        <taxon>Pseudomonadati</taxon>
        <taxon>Pseudomonadota</taxon>
        <taxon>Gammaproteobacteria</taxon>
        <taxon>Thiotrichales</taxon>
        <taxon>Thiotrichaceae</taxon>
        <taxon>Thiothrix</taxon>
    </lineage>
</organism>
<dbReference type="RefSeq" id="WP_308135410.1">
    <property type="nucleotide sequence ID" value="NZ_CP133197.1"/>
</dbReference>
<protein>
    <submittedName>
        <fullName evidence="2">Uncharacterized protein</fullName>
    </submittedName>
</protein>